<name>A0AA48L198_9TREE</name>
<evidence type="ECO:0008006" key="4">
    <source>
        <dbReference type="Google" id="ProtNLM"/>
    </source>
</evidence>
<protein>
    <recommendedName>
        <fullName evidence="4">DNA-directed RNA polymerase III subunit</fullName>
    </recommendedName>
</protein>
<dbReference type="AlphaFoldDB" id="A0AA48L198"/>
<feature type="compositionally biased region" description="Acidic residues" evidence="1">
    <location>
        <begin position="217"/>
        <end position="230"/>
    </location>
</feature>
<reference evidence="2" key="1">
    <citation type="journal article" date="2023" name="BMC Genomics">
        <title>Chromosome-level genome assemblies of Cutaneotrichosporon spp. (Trichosporonales, Basidiomycota) reveal imbalanced evolution between nucleotide sequences and chromosome synteny.</title>
        <authorList>
            <person name="Kobayashi Y."/>
            <person name="Kayamori A."/>
            <person name="Aoki K."/>
            <person name="Shiwa Y."/>
            <person name="Matsutani M."/>
            <person name="Fujita N."/>
            <person name="Sugita T."/>
            <person name="Iwasaki W."/>
            <person name="Tanaka N."/>
            <person name="Takashima M."/>
        </authorList>
    </citation>
    <scope>NUCLEOTIDE SEQUENCE</scope>
    <source>
        <strain evidence="2">HIS019</strain>
    </source>
</reference>
<evidence type="ECO:0000313" key="2">
    <source>
        <dbReference type="EMBL" id="BEI90951.1"/>
    </source>
</evidence>
<sequence length="237" mass="26282">MSRGRGRGRGRGGSTAGRDQFNAAFAGMSKEDSRAVLESFSKPVKGSGMLYPPLDKAAEMPGPTGFEERVIFHTNALLRDLAEGLEDADGVRHGALWRLESERKVVGIEIESYSDRYRRTGTNSASSNSRLDPNVLHLNRDLFPPSLWTEYFEGNTGAEKKARAIARANRRKRALDDDDDEGDGEPSEGEEDEDDFDFDDEDEEDHQDYDHNYFDNGEGDDDSGGEGGDDEGGRYDD</sequence>
<feature type="compositionally biased region" description="Acidic residues" evidence="1">
    <location>
        <begin position="176"/>
        <end position="207"/>
    </location>
</feature>
<feature type="region of interest" description="Disordered" evidence="1">
    <location>
        <begin position="1"/>
        <end position="25"/>
    </location>
</feature>
<keyword evidence="3" id="KW-1185">Reference proteome</keyword>
<dbReference type="RefSeq" id="XP_060456216.1">
    <property type="nucleotide sequence ID" value="XM_060599531.1"/>
</dbReference>
<dbReference type="KEGG" id="ccac:CcaHIS019_0310210"/>
<dbReference type="EMBL" id="AP028214">
    <property type="protein sequence ID" value="BEI90951.1"/>
    <property type="molecule type" value="Genomic_DNA"/>
</dbReference>
<proteinExistence type="predicted"/>
<evidence type="ECO:0000313" key="3">
    <source>
        <dbReference type="Proteomes" id="UP001233271"/>
    </source>
</evidence>
<dbReference type="GeneID" id="85494821"/>
<organism evidence="2 3">
    <name type="scientific">Cutaneotrichosporon cavernicola</name>
    <dbReference type="NCBI Taxonomy" id="279322"/>
    <lineage>
        <taxon>Eukaryota</taxon>
        <taxon>Fungi</taxon>
        <taxon>Dikarya</taxon>
        <taxon>Basidiomycota</taxon>
        <taxon>Agaricomycotina</taxon>
        <taxon>Tremellomycetes</taxon>
        <taxon>Trichosporonales</taxon>
        <taxon>Trichosporonaceae</taxon>
        <taxon>Cutaneotrichosporon</taxon>
    </lineage>
</organism>
<dbReference type="Proteomes" id="UP001233271">
    <property type="component" value="Chromosome 3"/>
</dbReference>
<gene>
    <name evidence="2" type="ORF">CcaverHIS019_0310210</name>
</gene>
<feature type="region of interest" description="Disordered" evidence="1">
    <location>
        <begin position="168"/>
        <end position="237"/>
    </location>
</feature>
<evidence type="ECO:0000256" key="1">
    <source>
        <dbReference type="SAM" id="MobiDB-lite"/>
    </source>
</evidence>
<accession>A0AA48L198</accession>
<feature type="compositionally biased region" description="Basic residues" evidence="1">
    <location>
        <begin position="1"/>
        <end position="10"/>
    </location>
</feature>